<protein>
    <submittedName>
        <fullName evidence="5">Amidohydrolase</fullName>
    </submittedName>
</protein>
<dbReference type="Pfam" id="PF01546">
    <property type="entry name" value="Peptidase_M20"/>
    <property type="match status" value="1"/>
</dbReference>
<dbReference type="InterPro" id="IPR017439">
    <property type="entry name" value="Amidohydrolase"/>
</dbReference>
<proteinExistence type="inferred from homology"/>
<feature type="binding site" evidence="3">
    <location>
        <position position="162"/>
    </location>
    <ligand>
        <name>Mn(2+)</name>
        <dbReference type="ChEBI" id="CHEBI:29035"/>
        <label>2</label>
    </ligand>
</feature>
<feature type="binding site" evidence="3">
    <location>
        <position position="359"/>
    </location>
    <ligand>
        <name>Mn(2+)</name>
        <dbReference type="ChEBI" id="CHEBI:29035"/>
        <label>2</label>
    </ligand>
</feature>
<dbReference type="EMBL" id="SCWB01000007">
    <property type="protein sequence ID" value="TDM12006.1"/>
    <property type="molecule type" value="Genomic_DNA"/>
</dbReference>
<gene>
    <name evidence="5" type="ORF">ERX29_05285</name>
</gene>
<keyword evidence="3" id="KW-0479">Metal-binding</keyword>
<dbReference type="OrthoDB" id="2985724at2"/>
<dbReference type="PIRSF" id="PIRSF005962">
    <property type="entry name" value="Pept_M20D_amidohydro"/>
    <property type="match status" value="1"/>
</dbReference>
<dbReference type="PANTHER" id="PTHR11014:SF63">
    <property type="entry name" value="METALLOPEPTIDASE, PUTATIVE (AFU_ORTHOLOGUE AFUA_6G09600)-RELATED"/>
    <property type="match status" value="1"/>
</dbReference>
<dbReference type="InterPro" id="IPR002933">
    <property type="entry name" value="Peptidase_M20"/>
</dbReference>
<name>A0A4R6BUU1_9STAP</name>
<dbReference type="InterPro" id="IPR011650">
    <property type="entry name" value="Peptidase_M20_dimer"/>
</dbReference>
<dbReference type="FunFam" id="3.30.70.360:FF:000014">
    <property type="entry name" value="N-acyl-L-amino acid amidohydrolase"/>
    <property type="match status" value="1"/>
</dbReference>
<evidence type="ECO:0000256" key="2">
    <source>
        <dbReference type="ARBA" id="ARBA00022801"/>
    </source>
</evidence>
<dbReference type="Gene3D" id="3.40.630.10">
    <property type="entry name" value="Zn peptidases"/>
    <property type="match status" value="1"/>
</dbReference>
<dbReference type="NCBIfam" id="TIGR01891">
    <property type="entry name" value="amidohydrolases"/>
    <property type="match status" value="1"/>
</dbReference>
<dbReference type="PANTHER" id="PTHR11014">
    <property type="entry name" value="PEPTIDASE M20 FAMILY MEMBER"/>
    <property type="match status" value="1"/>
</dbReference>
<dbReference type="GO" id="GO:0046872">
    <property type="term" value="F:metal ion binding"/>
    <property type="evidence" value="ECO:0007669"/>
    <property type="project" value="UniProtKB-KW"/>
</dbReference>
<keyword evidence="3" id="KW-0464">Manganese</keyword>
<evidence type="ECO:0000313" key="5">
    <source>
        <dbReference type="EMBL" id="TDM12006.1"/>
    </source>
</evidence>
<feature type="domain" description="Peptidase M20 dimerisation" evidence="4">
    <location>
        <begin position="186"/>
        <end position="276"/>
    </location>
</feature>
<organism evidence="5 6">
    <name type="scientific">Macrococcus lamae</name>
    <dbReference type="NCBI Taxonomy" id="198484"/>
    <lineage>
        <taxon>Bacteria</taxon>
        <taxon>Bacillati</taxon>
        <taxon>Bacillota</taxon>
        <taxon>Bacilli</taxon>
        <taxon>Bacillales</taxon>
        <taxon>Staphylococcaceae</taxon>
        <taxon>Macrococcus</taxon>
    </lineage>
</organism>
<dbReference type="RefSeq" id="WP_133443656.1">
    <property type="nucleotide sequence ID" value="NZ_SCWB01000007.1"/>
</dbReference>
<dbReference type="SUPFAM" id="SSF53187">
    <property type="entry name" value="Zn-dependent exopeptidases"/>
    <property type="match status" value="1"/>
</dbReference>
<accession>A0A4R6BUU1</accession>
<evidence type="ECO:0000259" key="4">
    <source>
        <dbReference type="Pfam" id="PF07687"/>
    </source>
</evidence>
<feature type="binding site" evidence="3">
    <location>
        <position position="101"/>
    </location>
    <ligand>
        <name>Mn(2+)</name>
        <dbReference type="ChEBI" id="CHEBI:29035"/>
        <label>2</label>
    </ligand>
</feature>
<dbReference type="Gene3D" id="3.30.70.360">
    <property type="match status" value="1"/>
</dbReference>
<feature type="binding site" evidence="3">
    <location>
        <position position="103"/>
    </location>
    <ligand>
        <name>Mn(2+)</name>
        <dbReference type="ChEBI" id="CHEBI:29035"/>
        <label>2</label>
    </ligand>
</feature>
<comment type="similarity">
    <text evidence="1">Belongs to the peptidase M20 family.</text>
</comment>
<comment type="cofactor">
    <cofactor evidence="3">
        <name>Mn(2+)</name>
        <dbReference type="ChEBI" id="CHEBI:29035"/>
    </cofactor>
    <text evidence="3">The Mn(2+) ion enhances activity.</text>
</comment>
<evidence type="ECO:0000256" key="1">
    <source>
        <dbReference type="ARBA" id="ARBA00006153"/>
    </source>
</evidence>
<dbReference type="AlphaFoldDB" id="A0A4R6BUU1"/>
<dbReference type="InterPro" id="IPR036264">
    <property type="entry name" value="Bact_exopeptidase_dim_dom"/>
</dbReference>
<dbReference type="SUPFAM" id="SSF55031">
    <property type="entry name" value="Bacterial exopeptidase dimerisation domain"/>
    <property type="match status" value="1"/>
</dbReference>
<dbReference type="Proteomes" id="UP000294802">
    <property type="component" value="Unassembled WGS sequence"/>
</dbReference>
<evidence type="ECO:0000313" key="6">
    <source>
        <dbReference type="Proteomes" id="UP000294802"/>
    </source>
</evidence>
<dbReference type="Pfam" id="PF07687">
    <property type="entry name" value="M20_dimer"/>
    <property type="match status" value="1"/>
</dbReference>
<keyword evidence="6" id="KW-1185">Reference proteome</keyword>
<keyword evidence="2 5" id="KW-0378">Hydrolase</keyword>
<feature type="binding site" evidence="3">
    <location>
        <position position="137"/>
    </location>
    <ligand>
        <name>Mn(2+)</name>
        <dbReference type="ChEBI" id="CHEBI:29035"/>
        <label>2</label>
    </ligand>
</feature>
<comment type="caution">
    <text evidence="5">The sequence shown here is derived from an EMBL/GenBank/DDBJ whole genome shotgun (WGS) entry which is preliminary data.</text>
</comment>
<dbReference type="GO" id="GO:0016787">
    <property type="term" value="F:hydrolase activity"/>
    <property type="evidence" value="ECO:0007669"/>
    <property type="project" value="UniProtKB-KW"/>
</dbReference>
<reference evidence="5 6" key="1">
    <citation type="submission" date="2019-01" db="EMBL/GenBank/DDBJ databases">
        <title>Draft genome sequences of the type strains of six Macrococcus species.</title>
        <authorList>
            <person name="Mazhar S."/>
            <person name="Altermann E."/>
            <person name="Hill C."/>
            <person name="Mcauliffe O."/>
        </authorList>
    </citation>
    <scope>NUCLEOTIDE SEQUENCE [LARGE SCALE GENOMIC DNA]</scope>
    <source>
        <strain evidence="5 6">CCM4815</strain>
    </source>
</reference>
<sequence length="390" mass="42398">MNISQLASAEQSSLVERRRYLHMHPELSFHETETYQYILSHLKSLRHVQVREEVGGKGIVAKISGGTGPTIAFRADFDALPIQDEKEVPYKSTVPGVMHACGHDGHTSTLLSLATILSQHHDELAGSVVLLFQFAEEIAPGGAAPMISDGALEGVDAVYGNHFWSQFETHTIHSAKGPLMASPDMFDVTIYGRGGHGAKPHMTIDAVVVMAEFIMNIQTIIARNVNPIDAGVLTIGKVEAGNTFNVISDRATCSGTVRTFEPEVQKLISTALENELKGLAVSKGITYDLNYVKGYPAVINPEEGYEVIKRAAARAGLDFADAPPMMIGEDFSYYLLQKPGAFFLTGSGNKDKQTTAPHHHPMFDLDEDAMTTTLTMFLAILEEEGVINAQ</sequence>
<evidence type="ECO:0000256" key="3">
    <source>
        <dbReference type="PIRSR" id="PIRSR005962-1"/>
    </source>
</evidence>